<dbReference type="EnsemblPlants" id="KQL23064">
    <property type="protein sequence ID" value="KQL23064"/>
    <property type="gene ID" value="SETIT_032896mg"/>
</dbReference>
<dbReference type="Gene3D" id="2.40.160.200">
    <property type="entry name" value="LURP1-related"/>
    <property type="match status" value="1"/>
</dbReference>
<dbReference type="PANTHER" id="PTHR31087:SF167">
    <property type="entry name" value="PROTEIN LURP1"/>
    <property type="match status" value="1"/>
</dbReference>
<dbReference type="PANTHER" id="PTHR31087">
    <property type="match status" value="1"/>
</dbReference>
<proteinExistence type="inferred from homology"/>
<name>K4A200_SETIT</name>
<dbReference type="Gramene" id="KQL23057">
    <property type="protein sequence ID" value="KQL23057"/>
    <property type="gene ID" value="SETIT_032382mg"/>
</dbReference>
<dbReference type="InterPro" id="IPR025659">
    <property type="entry name" value="Tubby-like_C"/>
</dbReference>
<accession>K4A200</accession>
<keyword evidence="3" id="KW-1185">Reference proteome</keyword>
<dbReference type="OMA" id="SKHFTWH"/>
<evidence type="ECO:0000313" key="2">
    <source>
        <dbReference type="EnsemblPlants" id="KQL23064"/>
    </source>
</evidence>
<dbReference type="EnsemblPlants" id="KQL23057">
    <property type="protein sequence ID" value="KQL23057"/>
    <property type="gene ID" value="SETIT_032382mg"/>
</dbReference>
<protein>
    <recommendedName>
        <fullName evidence="4">Tubby C-terminal domain-containing protein</fullName>
    </recommendedName>
</protein>
<dbReference type="Proteomes" id="UP000004995">
    <property type="component" value="Unassembled WGS sequence"/>
</dbReference>
<dbReference type="InterPro" id="IPR007612">
    <property type="entry name" value="LOR"/>
</dbReference>
<dbReference type="EMBL" id="AGNK02000779">
    <property type="status" value="NOT_ANNOTATED_CDS"/>
    <property type="molecule type" value="Genomic_DNA"/>
</dbReference>
<dbReference type="EMBL" id="AGNK02000778">
    <property type="status" value="NOT_ANNOTATED_CDS"/>
    <property type="molecule type" value="Genomic_DNA"/>
</dbReference>
<dbReference type="HOGENOM" id="CLU_063146_5_1_1"/>
<evidence type="ECO:0000256" key="1">
    <source>
        <dbReference type="ARBA" id="ARBA00005437"/>
    </source>
</evidence>
<dbReference type="Gramene" id="KQL23064">
    <property type="protein sequence ID" value="KQL23064"/>
    <property type="gene ID" value="SETIT_032896mg"/>
</dbReference>
<reference evidence="2" key="2">
    <citation type="submission" date="2018-08" db="UniProtKB">
        <authorList>
            <consortium name="EnsemblPlants"/>
        </authorList>
    </citation>
    <scope>IDENTIFICATION</scope>
    <source>
        <strain evidence="2">Yugu1</strain>
    </source>
</reference>
<comment type="similarity">
    <text evidence="1">Belongs to the LOR family.</text>
</comment>
<evidence type="ECO:0000313" key="3">
    <source>
        <dbReference type="Proteomes" id="UP000004995"/>
    </source>
</evidence>
<sequence>MASPLAVVDTRFCVPRTLPLTLTMSLTLGGAVTDASGAAVLRVDAPLFGFLHRFVLAGVAGRPILSIQKKARHACLASLKFSLSGRPAANSAFRGDSRDARDLLFTARRSPIFQVRTQMGVFLAPNTAWQGAACGFTMKCSYLDRSCDVYLGKSSTKIAQVRRQFSAAGVLLGKEKFSVTVFPNVDYVFIAALVVHRDPSR</sequence>
<organism evidence="2 3">
    <name type="scientific">Setaria italica</name>
    <name type="common">Foxtail millet</name>
    <name type="synonym">Panicum italicum</name>
    <dbReference type="NCBI Taxonomy" id="4555"/>
    <lineage>
        <taxon>Eukaryota</taxon>
        <taxon>Viridiplantae</taxon>
        <taxon>Streptophyta</taxon>
        <taxon>Embryophyta</taxon>
        <taxon>Tracheophyta</taxon>
        <taxon>Spermatophyta</taxon>
        <taxon>Magnoliopsida</taxon>
        <taxon>Liliopsida</taxon>
        <taxon>Poales</taxon>
        <taxon>Poaceae</taxon>
        <taxon>PACMAD clade</taxon>
        <taxon>Panicoideae</taxon>
        <taxon>Panicodae</taxon>
        <taxon>Paniceae</taxon>
        <taxon>Cenchrinae</taxon>
        <taxon>Setaria</taxon>
    </lineage>
</organism>
<dbReference type="STRING" id="4555.K4A200"/>
<dbReference type="SUPFAM" id="SSF54518">
    <property type="entry name" value="Tubby C-terminal domain-like"/>
    <property type="match status" value="1"/>
</dbReference>
<dbReference type="Pfam" id="PF04525">
    <property type="entry name" value="LOR"/>
    <property type="match status" value="1"/>
</dbReference>
<dbReference type="AlphaFoldDB" id="K4A200"/>
<evidence type="ECO:0008006" key="4">
    <source>
        <dbReference type="Google" id="ProtNLM"/>
    </source>
</evidence>
<dbReference type="eggNOG" id="ENOG502QUU9">
    <property type="taxonomic scope" value="Eukaryota"/>
</dbReference>
<reference evidence="3" key="1">
    <citation type="journal article" date="2012" name="Nat. Biotechnol.">
        <title>Reference genome sequence of the model plant Setaria.</title>
        <authorList>
            <person name="Bennetzen J.L."/>
            <person name="Schmutz J."/>
            <person name="Wang H."/>
            <person name="Percifield R."/>
            <person name="Hawkins J."/>
            <person name="Pontaroli A.C."/>
            <person name="Estep M."/>
            <person name="Feng L."/>
            <person name="Vaughn J.N."/>
            <person name="Grimwood J."/>
            <person name="Jenkins J."/>
            <person name="Barry K."/>
            <person name="Lindquist E."/>
            <person name="Hellsten U."/>
            <person name="Deshpande S."/>
            <person name="Wang X."/>
            <person name="Wu X."/>
            <person name="Mitros T."/>
            <person name="Triplett J."/>
            <person name="Yang X."/>
            <person name="Ye C.Y."/>
            <person name="Mauro-Herrera M."/>
            <person name="Wang L."/>
            <person name="Li P."/>
            <person name="Sharma M."/>
            <person name="Sharma R."/>
            <person name="Ronald P.C."/>
            <person name="Panaud O."/>
            <person name="Kellogg E.A."/>
            <person name="Brutnell T.P."/>
            <person name="Doust A.N."/>
            <person name="Tuskan G.A."/>
            <person name="Rokhsar D."/>
            <person name="Devos K.M."/>
        </authorList>
    </citation>
    <scope>NUCLEOTIDE SEQUENCE [LARGE SCALE GENOMIC DNA]</scope>
    <source>
        <strain evidence="3">cv. Yugu1</strain>
    </source>
</reference>
<dbReference type="InterPro" id="IPR038595">
    <property type="entry name" value="LOR_sf"/>
</dbReference>